<feature type="site" description="Catalytically relevant" evidence="5">
    <location>
        <position position="102"/>
    </location>
</feature>
<dbReference type="InterPro" id="IPR001347">
    <property type="entry name" value="SIS_dom"/>
</dbReference>
<dbReference type="GO" id="GO:0019146">
    <property type="term" value="F:arabinose-5-phosphate isomerase activity"/>
    <property type="evidence" value="ECO:0007669"/>
    <property type="project" value="UniProtKB-ARBA"/>
</dbReference>
<dbReference type="PROSITE" id="PS51464">
    <property type="entry name" value="SIS"/>
    <property type="match status" value="1"/>
</dbReference>
<dbReference type="InterPro" id="IPR035474">
    <property type="entry name" value="SIS_Kpsf"/>
</dbReference>
<feature type="site" description="Catalytically relevant" evidence="5">
    <location>
        <position position="50"/>
    </location>
</feature>
<dbReference type="CDD" id="cd04604">
    <property type="entry name" value="CBS_pair_SIS_assoc"/>
    <property type="match status" value="1"/>
</dbReference>
<evidence type="ECO:0000256" key="1">
    <source>
        <dbReference type="ARBA" id="ARBA00008165"/>
    </source>
</evidence>
<dbReference type="GO" id="GO:0097367">
    <property type="term" value="F:carbohydrate derivative binding"/>
    <property type="evidence" value="ECO:0007669"/>
    <property type="project" value="InterPro"/>
</dbReference>
<dbReference type="Pfam" id="PF00571">
    <property type="entry name" value="CBS"/>
    <property type="match status" value="2"/>
</dbReference>
<evidence type="ECO:0000256" key="5">
    <source>
        <dbReference type="PIRSR" id="PIRSR004692-3"/>
    </source>
</evidence>
<dbReference type="PIRSF" id="PIRSF004692">
    <property type="entry name" value="KdsD_KpsF"/>
    <property type="match status" value="1"/>
</dbReference>
<evidence type="ECO:0000256" key="2">
    <source>
        <dbReference type="ARBA" id="ARBA00022737"/>
    </source>
</evidence>
<keyword evidence="9" id="KW-0413">Isomerase</keyword>
<feature type="domain" description="CBS" evidence="7">
    <location>
        <begin position="200"/>
        <end position="257"/>
    </location>
</feature>
<dbReference type="InterPro" id="IPR004800">
    <property type="entry name" value="KdsD/KpsF-type"/>
</dbReference>
<evidence type="ECO:0000256" key="3">
    <source>
        <dbReference type="ARBA" id="ARBA00023122"/>
    </source>
</evidence>
<dbReference type="PANTHER" id="PTHR42745">
    <property type="match status" value="1"/>
</dbReference>
<feature type="domain" description="SIS" evidence="8">
    <location>
        <begin position="32"/>
        <end position="175"/>
    </location>
</feature>
<evidence type="ECO:0000256" key="4">
    <source>
        <dbReference type="PIRNR" id="PIRNR004692"/>
    </source>
</evidence>
<dbReference type="PROSITE" id="PS51371">
    <property type="entry name" value="CBS"/>
    <property type="match status" value="2"/>
</dbReference>
<dbReference type="SMART" id="SM00116">
    <property type="entry name" value="CBS"/>
    <property type="match status" value="2"/>
</dbReference>
<dbReference type="Proteomes" id="UP000323176">
    <property type="component" value="Unassembled WGS sequence"/>
</dbReference>
<protein>
    <submittedName>
        <fullName evidence="9">KpsF/GutQ family sugar-phosphate isomerase</fullName>
    </submittedName>
</protein>
<comment type="caution">
    <text evidence="9">The sequence shown here is derived from an EMBL/GenBank/DDBJ whole genome shotgun (WGS) entry which is preliminary data.</text>
</comment>
<reference evidence="9 10" key="1">
    <citation type="journal article" date="1992" name="Lakartidningen">
        <title>[Penicillin V and not amoxicillin is the first choice preparation in acute otitis].</title>
        <authorList>
            <person name="Kamme C."/>
            <person name="Lundgren K."/>
            <person name="Prellner K."/>
        </authorList>
    </citation>
    <scope>NUCLEOTIDE SEQUENCE [LARGE SCALE GENOMIC DNA]</scope>
    <source>
        <strain evidence="9 10">PC5538III-hc</strain>
    </source>
</reference>
<keyword evidence="2" id="KW-0677">Repeat</keyword>
<dbReference type="InterPro" id="IPR046342">
    <property type="entry name" value="CBS_dom_sf"/>
</dbReference>
<dbReference type="InterPro" id="IPR046348">
    <property type="entry name" value="SIS_dom_sf"/>
</dbReference>
<dbReference type="EMBL" id="SAXY01000070">
    <property type="protein sequence ID" value="TXJ37197.1"/>
    <property type="molecule type" value="Genomic_DNA"/>
</dbReference>
<dbReference type="InterPro" id="IPR050986">
    <property type="entry name" value="GutQ/KpsF_isomerases"/>
</dbReference>
<dbReference type="NCBIfam" id="TIGR00393">
    <property type="entry name" value="kpsF"/>
    <property type="match status" value="1"/>
</dbReference>
<dbReference type="Gene3D" id="3.10.580.10">
    <property type="entry name" value="CBS-domain"/>
    <property type="match status" value="1"/>
</dbReference>
<organism evidence="9 10">
    <name type="scientific">Brachyspira pilosicoli</name>
    <name type="common">Serpulina pilosicoli</name>
    <dbReference type="NCBI Taxonomy" id="52584"/>
    <lineage>
        <taxon>Bacteria</taxon>
        <taxon>Pseudomonadati</taxon>
        <taxon>Spirochaetota</taxon>
        <taxon>Spirochaetia</taxon>
        <taxon>Brachyspirales</taxon>
        <taxon>Brachyspiraceae</taxon>
        <taxon>Brachyspira</taxon>
    </lineage>
</organism>
<accession>A0A5C8EGM8</accession>
<dbReference type="GO" id="GO:1901135">
    <property type="term" value="P:carbohydrate derivative metabolic process"/>
    <property type="evidence" value="ECO:0007669"/>
    <property type="project" value="InterPro"/>
</dbReference>
<keyword evidence="3 6" id="KW-0129">CBS domain</keyword>
<dbReference type="InterPro" id="IPR000644">
    <property type="entry name" value="CBS_dom"/>
</dbReference>
<dbReference type="FunFam" id="3.40.50.10490:FF:000011">
    <property type="entry name" value="Arabinose 5-phosphate isomerase"/>
    <property type="match status" value="1"/>
</dbReference>
<feature type="domain" description="CBS" evidence="7">
    <location>
        <begin position="269"/>
        <end position="323"/>
    </location>
</feature>
<dbReference type="SUPFAM" id="SSF53697">
    <property type="entry name" value="SIS domain"/>
    <property type="match status" value="1"/>
</dbReference>
<feature type="site" description="Catalytically relevant" evidence="5">
    <location>
        <position position="184"/>
    </location>
</feature>
<gene>
    <name evidence="9" type="ORF">EPJ72_11385</name>
</gene>
<dbReference type="CDD" id="cd05014">
    <property type="entry name" value="SIS_Kpsf"/>
    <property type="match status" value="1"/>
</dbReference>
<feature type="site" description="Catalytically relevant" evidence="5">
    <location>
        <position position="143"/>
    </location>
</feature>
<evidence type="ECO:0000313" key="10">
    <source>
        <dbReference type="Proteomes" id="UP000323176"/>
    </source>
</evidence>
<dbReference type="AlphaFoldDB" id="A0A5C8EGM8"/>
<name>A0A5C8EGM8_BRAPL</name>
<dbReference type="OrthoDB" id="9762536at2"/>
<comment type="similarity">
    <text evidence="1 4">Belongs to the SIS family. GutQ/KpsF subfamily.</text>
</comment>
<dbReference type="GO" id="GO:0005975">
    <property type="term" value="P:carbohydrate metabolic process"/>
    <property type="evidence" value="ECO:0007669"/>
    <property type="project" value="InterPro"/>
</dbReference>
<dbReference type="Gene3D" id="3.40.50.10490">
    <property type="entry name" value="Glucose-6-phosphate isomerase like protein, domain 1"/>
    <property type="match status" value="1"/>
</dbReference>
<proteinExistence type="inferred from homology"/>
<evidence type="ECO:0000256" key="6">
    <source>
        <dbReference type="PROSITE-ProRule" id="PRU00703"/>
    </source>
</evidence>
<evidence type="ECO:0000259" key="7">
    <source>
        <dbReference type="PROSITE" id="PS51371"/>
    </source>
</evidence>
<evidence type="ECO:0000259" key="8">
    <source>
        <dbReference type="PROSITE" id="PS51464"/>
    </source>
</evidence>
<sequence>MNIIDRGKLTLLLESESLKLLSDKLDNNFEKAVNELFNIKGRVITSGVGKSGHIARKAASTFASTGTPSFFVDPNECLHGDFGMITKNDYLVLYSKGGESREIIELVNWSCRQNIPYIAITNDESSTLAKNAKITLLTHVKEEACPLKLAPTVSTTTSLALSDALATALMEVRGFKAEDFAIFHPGGSLGRQLAKVKTIMHTDNLPIINLETSLYDALFKIIECKLGIAIITDDNNILKGIIVDGDLKRLLVKDKQIENILKTKVKDIMNNNPKVIYQDTLIGEALHLMEGKITNLVVVEDTKEGKKPIGIVHIHDILKIKAF</sequence>
<evidence type="ECO:0000313" key="9">
    <source>
        <dbReference type="EMBL" id="TXJ37197.1"/>
    </source>
</evidence>
<dbReference type="Pfam" id="PF01380">
    <property type="entry name" value="SIS"/>
    <property type="match status" value="1"/>
</dbReference>
<dbReference type="PANTHER" id="PTHR42745:SF1">
    <property type="entry name" value="ARABINOSE 5-PHOSPHATE ISOMERASE KDSD"/>
    <property type="match status" value="1"/>
</dbReference>